<dbReference type="CDD" id="cd18793">
    <property type="entry name" value="SF2_C_SNF"/>
    <property type="match status" value="1"/>
</dbReference>
<dbReference type="InterPro" id="IPR057342">
    <property type="entry name" value="DEXDc_RapA"/>
</dbReference>
<evidence type="ECO:0000259" key="7">
    <source>
        <dbReference type="PROSITE" id="PS51194"/>
    </source>
</evidence>
<evidence type="ECO:0000313" key="9">
    <source>
        <dbReference type="Proteomes" id="UP000252182"/>
    </source>
</evidence>
<dbReference type="EC" id="3.6.4.-" evidence="8"/>
<evidence type="ECO:0000256" key="4">
    <source>
        <dbReference type="ARBA" id="ARBA00022840"/>
    </source>
</evidence>
<keyword evidence="9" id="KW-1185">Reference proteome</keyword>
<protein>
    <submittedName>
        <fullName evidence="8">RNA polymerase-associated protein RapA</fullName>
        <ecNumber evidence="8">3.6.4.-</ecNumber>
    </submittedName>
</protein>
<dbReference type="GO" id="GO:0004386">
    <property type="term" value="F:helicase activity"/>
    <property type="evidence" value="ECO:0007669"/>
    <property type="project" value="UniProtKB-KW"/>
</dbReference>
<dbReference type="InterPro" id="IPR027417">
    <property type="entry name" value="P-loop_NTPase"/>
</dbReference>
<dbReference type="GO" id="GO:0016787">
    <property type="term" value="F:hydrolase activity"/>
    <property type="evidence" value="ECO:0007669"/>
    <property type="project" value="UniProtKB-KW"/>
</dbReference>
<keyword evidence="2 8" id="KW-0378">Hydrolase</keyword>
<dbReference type="InterPro" id="IPR000330">
    <property type="entry name" value="SNF2_N"/>
</dbReference>
<dbReference type="GO" id="GO:0005524">
    <property type="term" value="F:ATP binding"/>
    <property type="evidence" value="ECO:0007669"/>
    <property type="project" value="UniProtKB-KW"/>
</dbReference>
<dbReference type="CDD" id="cd18011">
    <property type="entry name" value="DEXDc_RapA"/>
    <property type="match status" value="1"/>
</dbReference>
<dbReference type="InterPro" id="IPR001650">
    <property type="entry name" value="Helicase_C-like"/>
</dbReference>
<feature type="domain" description="Helicase ATP-binding" evidence="6">
    <location>
        <begin position="52"/>
        <end position="223"/>
    </location>
</feature>
<keyword evidence="4" id="KW-0067">ATP-binding</keyword>
<dbReference type="EMBL" id="CP031124">
    <property type="protein sequence ID" value="AXF85573.1"/>
    <property type="molecule type" value="Genomic_DNA"/>
</dbReference>
<gene>
    <name evidence="8" type="primary">rapA</name>
    <name evidence="8" type="ORF">DTO96_101304</name>
</gene>
<dbReference type="Proteomes" id="UP000252182">
    <property type="component" value="Chromosome"/>
</dbReference>
<dbReference type="Pfam" id="PF00271">
    <property type="entry name" value="Helicase_C"/>
    <property type="match status" value="1"/>
</dbReference>
<evidence type="ECO:0000256" key="3">
    <source>
        <dbReference type="ARBA" id="ARBA00022806"/>
    </source>
</evidence>
<dbReference type="InterPro" id="IPR038718">
    <property type="entry name" value="SNF2-like_sf"/>
</dbReference>
<dbReference type="InterPro" id="IPR014001">
    <property type="entry name" value="Helicase_ATP-bd"/>
</dbReference>
<accession>A0A345DB35</accession>
<dbReference type="PROSITE" id="PS51194">
    <property type="entry name" value="HELICASE_CTER"/>
    <property type="match status" value="1"/>
</dbReference>
<evidence type="ECO:0000256" key="2">
    <source>
        <dbReference type="ARBA" id="ARBA00022801"/>
    </source>
</evidence>
<dbReference type="AlphaFoldDB" id="A0A345DB35"/>
<dbReference type="Pfam" id="PF00176">
    <property type="entry name" value="SNF2-rel_dom"/>
    <property type="match status" value="1"/>
</dbReference>
<evidence type="ECO:0000259" key="6">
    <source>
        <dbReference type="PROSITE" id="PS51192"/>
    </source>
</evidence>
<dbReference type="InterPro" id="IPR049730">
    <property type="entry name" value="SNF2/RAD54-like_C"/>
</dbReference>
<evidence type="ECO:0000256" key="1">
    <source>
        <dbReference type="ARBA" id="ARBA00022741"/>
    </source>
</evidence>
<dbReference type="KEGG" id="hyf:DTO96_101304"/>
<dbReference type="PROSITE" id="PS51192">
    <property type="entry name" value="HELICASE_ATP_BIND_1"/>
    <property type="match status" value="1"/>
</dbReference>
<dbReference type="SUPFAM" id="SSF52540">
    <property type="entry name" value="P-loop containing nucleoside triphosphate hydrolases"/>
    <property type="match status" value="2"/>
</dbReference>
<keyword evidence="1" id="KW-0547">Nucleotide-binding</keyword>
<name>A0A345DB35_9BURK</name>
<dbReference type="Gene3D" id="3.40.50.10810">
    <property type="entry name" value="Tandem AAA-ATPase domain"/>
    <property type="match status" value="1"/>
</dbReference>
<dbReference type="SMART" id="SM00490">
    <property type="entry name" value="HELICc"/>
    <property type="match status" value="1"/>
</dbReference>
<evidence type="ECO:0000256" key="5">
    <source>
        <dbReference type="SAM" id="Coils"/>
    </source>
</evidence>
<feature type="domain" description="Helicase C-terminal" evidence="7">
    <location>
        <begin position="415"/>
        <end position="598"/>
    </location>
</feature>
<reference evidence="9" key="1">
    <citation type="submission" date="2018-07" db="EMBL/GenBank/DDBJ databases">
        <authorList>
            <person name="Kim H."/>
        </authorList>
    </citation>
    <scope>NUCLEOTIDE SEQUENCE [LARGE SCALE GENOMIC DNA]</scope>
    <source>
        <strain evidence="9">F02</strain>
    </source>
</reference>
<evidence type="ECO:0000313" key="8">
    <source>
        <dbReference type="EMBL" id="AXF85573.1"/>
    </source>
</evidence>
<sequence length="966" mass="110622">MSTNHISAYQSQYLAWLLSRNAASNSIDSLASTLVDSKVDLNPHQLEAALFACQNPLSRGVILADEVGLGKTIEAGLVISQKWAERKRKQLIIVPANLRKQWHQELQEKFGLQGTILESKNYNALAKNHKKPFETLFENTQGPIICSYPFAKSKAKEIKEIFWDAVILDEAHRLRNVYKSSNVIGNTLKDALAHVDSKILLTATPLQNSLLELYGLVSLIDDRVFGDLDSFRAQFALTNRESTFAQLRHRLLPLCKRTLRRDVQQYVPYTNRIAIVEEFFPTEQEREFSSMVADYLRRPDLKAMPNGQRQLISLVLWKLLASSPQAIAGALETMRQRLQNKVDDALQPVNLIDSLDEDFEALDEMADEWSDSGPLDPEQQQERDAYLDEIAELKKFAELAASIRDNAKGQALIKGLDKAFVELKRLGAAKKAIIFTESKKTQTYLQELLSQTPYGEGLVLFNGTNSDASAQKIYKDWLNKHQGSDLITGSKTADTRAALVEYFREHDNPQGQIMIATEAGAEGINLQFCSLVINYDLPWNPQRIEQRIGRCHRYGQKHDVVVVNFIDKSNEADQRVYDLLNIKFKLFDGVFGASDEVLGAIGSGVDFERRIADIYQNCRDPQEIKTSFEQLQLDLSQEINEKMMQTRQMLFEHFDEEVHQKIRIQAQNGTRTQNRYEQMLLEITHAELKTDQCAVFDDHGFELKQLPDATLESICPLGRYELPRLSNDAHSYRIAHPLAQWVIAQAKSRSLNETSTRLIFDYQAYPSKISTLEPYQGQSGTLIVKVLTVQALERMEQHLIVSAVTDDGQVLQDDDPERLLRIPAQEQAIQSLSHNELLDADVNQRSQNCQRDINQRNLGYFTQEIDKLDAWADDRKLGLEQQIKDIDRDIKETRKTAATAPTLDEKLHWQKQQRELEIRRNKLRRELFDRQDEVEQERNKLISGLEDKLVQNVDEQVLFCIEWLLL</sequence>
<dbReference type="Gene3D" id="3.40.50.300">
    <property type="entry name" value="P-loop containing nucleotide triphosphate hydrolases"/>
    <property type="match status" value="1"/>
</dbReference>
<dbReference type="PANTHER" id="PTHR10799">
    <property type="entry name" value="SNF2/RAD54 HELICASE FAMILY"/>
    <property type="match status" value="1"/>
</dbReference>
<dbReference type="SMART" id="SM00487">
    <property type="entry name" value="DEXDc"/>
    <property type="match status" value="1"/>
</dbReference>
<organism evidence="8 9">
    <name type="scientific">Ephemeroptericola cinctiostellae</name>
    <dbReference type="NCBI Taxonomy" id="2268024"/>
    <lineage>
        <taxon>Bacteria</taxon>
        <taxon>Pseudomonadati</taxon>
        <taxon>Pseudomonadota</taxon>
        <taxon>Betaproteobacteria</taxon>
        <taxon>Burkholderiales</taxon>
        <taxon>Burkholderiaceae</taxon>
        <taxon>Ephemeroptericola</taxon>
    </lineage>
</organism>
<keyword evidence="5" id="KW-0175">Coiled coil</keyword>
<feature type="coiled-coil region" evidence="5">
    <location>
        <begin position="876"/>
        <end position="940"/>
    </location>
</feature>
<dbReference type="OrthoDB" id="9814088at2"/>
<keyword evidence="3" id="KW-0347">Helicase</keyword>
<proteinExistence type="predicted"/>